<evidence type="ECO:0000313" key="2">
    <source>
        <dbReference type="Proteomes" id="UP000887578"/>
    </source>
</evidence>
<keyword evidence="2" id="KW-1185">Reference proteome</keyword>
<dbReference type="AlphaFoldDB" id="A0A914QN06"/>
<evidence type="ECO:0000256" key="1">
    <source>
        <dbReference type="SAM" id="MobiDB-lite"/>
    </source>
</evidence>
<proteinExistence type="predicted"/>
<protein>
    <submittedName>
        <fullName evidence="3">Uncharacterized protein</fullName>
    </submittedName>
</protein>
<dbReference type="WBParaSite" id="PDA_v2.g5025.t1">
    <property type="protein sequence ID" value="PDA_v2.g5025.t1"/>
    <property type="gene ID" value="PDA_v2.g5025"/>
</dbReference>
<feature type="compositionally biased region" description="Polar residues" evidence="1">
    <location>
        <begin position="70"/>
        <end position="86"/>
    </location>
</feature>
<dbReference type="Proteomes" id="UP000887578">
    <property type="component" value="Unplaced"/>
</dbReference>
<evidence type="ECO:0000313" key="3">
    <source>
        <dbReference type="WBParaSite" id="PDA_v2.g5025.t1"/>
    </source>
</evidence>
<organism evidence="2 3">
    <name type="scientific">Panagrolaimus davidi</name>
    <dbReference type="NCBI Taxonomy" id="227884"/>
    <lineage>
        <taxon>Eukaryota</taxon>
        <taxon>Metazoa</taxon>
        <taxon>Ecdysozoa</taxon>
        <taxon>Nematoda</taxon>
        <taxon>Chromadorea</taxon>
        <taxon>Rhabditida</taxon>
        <taxon>Tylenchina</taxon>
        <taxon>Panagrolaimomorpha</taxon>
        <taxon>Panagrolaimoidea</taxon>
        <taxon>Panagrolaimidae</taxon>
        <taxon>Panagrolaimus</taxon>
    </lineage>
</organism>
<accession>A0A914QN06</accession>
<sequence>MADFFVSIAKTDRFGTYQIIGCSNDAFMGQQHFAAIELYLEFEDVCFDGQQEQARNLKSNLFETHHLGSENANDSPQQPIPRHNSQ</sequence>
<name>A0A914QN06_9BILA</name>
<feature type="region of interest" description="Disordered" evidence="1">
    <location>
        <begin position="60"/>
        <end position="86"/>
    </location>
</feature>
<reference evidence="3" key="1">
    <citation type="submission" date="2022-11" db="UniProtKB">
        <authorList>
            <consortium name="WormBaseParasite"/>
        </authorList>
    </citation>
    <scope>IDENTIFICATION</scope>
</reference>